<reference evidence="4" key="1">
    <citation type="journal article" date="2015" name="PLoS ONE">
        <title>Updated Campylobacter jejuni Capsule PCR Multiplex Typing System and Its Application to Clinical Isolates from South and Southeast Asia.</title>
        <authorList>
            <person name="Poly F."/>
            <person name="Serichantalergs O."/>
            <person name="Kuroiwa J."/>
            <person name="Pootong P."/>
            <person name="Mason C."/>
            <person name="Guerry P."/>
            <person name="Parker C.T."/>
        </authorList>
    </citation>
    <scope>NUCLEOTIDE SEQUENCE</scope>
    <source>
        <strain evidence="4">RM3440</strain>
    </source>
</reference>
<dbReference type="PANTHER" id="PTHR13778">
    <property type="entry name" value="GLYCOSYLTRANSFERASE 8 DOMAIN-CONTAINING PROTEIN"/>
    <property type="match status" value="1"/>
</dbReference>
<evidence type="ECO:0000313" key="4">
    <source>
        <dbReference type="EMBL" id="ALN44165.1"/>
    </source>
</evidence>
<accession>A0A0S2CGC2</accession>
<dbReference type="AlphaFoldDB" id="A0A0S2CGC2"/>
<dbReference type="SUPFAM" id="SSF53448">
    <property type="entry name" value="Nucleotide-diphospho-sugar transferases"/>
    <property type="match status" value="1"/>
</dbReference>
<evidence type="ECO:0000256" key="1">
    <source>
        <dbReference type="ARBA" id="ARBA00022676"/>
    </source>
</evidence>
<evidence type="ECO:0000256" key="2">
    <source>
        <dbReference type="ARBA" id="ARBA00022679"/>
    </source>
</evidence>
<dbReference type="InterPro" id="IPR029044">
    <property type="entry name" value="Nucleotide-diphossugar_trans"/>
</dbReference>
<keyword evidence="2 4" id="KW-0808">Transferase</keyword>
<gene>
    <name evidence="4" type="ORF">HS63.21</name>
</gene>
<proteinExistence type="predicted"/>
<dbReference type="InterPro" id="IPR002495">
    <property type="entry name" value="Glyco_trans_8"/>
</dbReference>
<dbReference type="Pfam" id="PF01501">
    <property type="entry name" value="Glyco_transf_8"/>
    <property type="match status" value="1"/>
</dbReference>
<protein>
    <submittedName>
        <fullName evidence="4">Putative glycosyltransferase</fullName>
    </submittedName>
</protein>
<dbReference type="PANTHER" id="PTHR13778:SF47">
    <property type="entry name" value="LIPOPOLYSACCHARIDE 1,3-GALACTOSYLTRANSFERASE"/>
    <property type="match status" value="1"/>
</dbReference>
<keyword evidence="3" id="KW-0479">Metal-binding</keyword>
<organism evidence="4">
    <name type="scientific">Campylobacter jejuni subsp. jejuni</name>
    <dbReference type="NCBI Taxonomy" id="32022"/>
    <lineage>
        <taxon>Bacteria</taxon>
        <taxon>Pseudomonadati</taxon>
        <taxon>Campylobacterota</taxon>
        <taxon>Epsilonproteobacteria</taxon>
        <taxon>Campylobacterales</taxon>
        <taxon>Campylobacteraceae</taxon>
        <taxon>Campylobacter</taxon>
    </lineage>
</organism>
<dbReference type="Gene3D" id="3.90.550.10">
    <property type="entry name" value="Spore Coat Polysaccharide Biosynthesis Protein SpsA, Chain A"/>
    <property type="match status" value="1"/>
</dbReference>
<keyword evidence="1" id="KW-0328">Glycosyltransferase</keyword>
<dbReference type="InterPro" id="IPR050748">
    <property type="entry name" value="Glycosyltrans_8_dom-fam"/>
</dbReference>
<dbReference type="EMBL" id="KT893438">
    <property type="protein sequence ID" value="ALN44165.1"/>
    <property type="molecule type" value="Genomic_DNA"/>
</dbReference>
<dbReference type="GO" id="GO:0046872">
    <property type="term" value="F:metal ion binding"/>
    <property type="evidence" value="ECO:0007669"/>
    <property type="project" value="UniProtKB-KW"/>
</dbReference>
<evidence type="ECO:0000256" key="3">
    <source>
        <dbReference type="ARBA" id="ARBA00022723"/>
    </source>
</evidence>
<name>A0A0S2CGC2_CAMJU</name>
<sequence length="210" mass="24926">MFHVCFGVSEEYIKYAMVCIKSIIDNVKNVDKNVENDKFVFHIFTENCTVLIQDKINKTINELNQIYPCEIFLHFVEIDEFKNFSRVPWSNHAAMFYKIQAPKILHDIDKILFLGADTLCVDDIRELFDLDLKDNIIVAAWDCCNYQGYVRRVSCNDLSREDLIFYDSYYCINNDVMLINVKEWLKNNIEEKCAYYLTNYFRCISFGNRT</sequence>
<dbReference type="GO" id="GO:0016757">
    <property type="term" value="F:glycosyltransferase activity"/>
    <property type="evidence" value="ECO:0007669"/>
    <property type="project" value="UniProtKB-KW"/>
</dbReference>